<dbReference type="InterPro" id="IPR027417">
    <property type="entry name" value="P-loop_NTPase"/>
</dbReference>
<organism evidence="2 3">
    <name type="scientific">Ursidibacter maritimus</name>
    <dbReference type="NCBI Taxonomy" id="1331689"/>
    <lineage>
        <taxon>Bacteria</taxon>
        <taxon>Pseudomonadati</taxon>
        <taxon>Pseudomonadota</taxon>
        <taxon>Gammaproteobacteria</taxon>
        <taxon>Pasteurellales</taxon>
        <taxon>Pasteurellaceae</taxon>
        <taxon>Ursidibacter</taxon>
    </lineage>
</organism>
<dbReference type="Proteomes" id="UP001196379">
    <property type="component" value="Unassembled WGS sequence"/>
</dbReference>
<dbReference type="RefSeq" id="WP_157403763.1">
    <property type="nucleotide sequence ID" value="NZ_JABULY010000003.1"/>
</dbReference>
<name>A0A949WPK3_9PAST</name>
<dbReference type="AlphaFoldDB" id="A0A949WPK3"/>
<reference evidence="2 4" key="1">
    <citation type="journal article" date="2021" name="Mol. Ecol.">
        <title>Polar bear-adapted Ursidibacter maritimus are remarkably conserved after generations in captivity.</title>
        <authorList>
            <person name="Espinosa-Gongora C."/>
            <person name="Hansen M.J."/>
            <person name="Bertelsen M.F."/>
            <person name="Bojesen A.M."/>
        </authorList>
    </citation>
    <scope>NUCLEOTIDE SEQUENCE</scope>
    <source>
        <strain evidence="2">Pb43105x</strain>
        <strain evidence="1 4">Pb43106</strain>
    </source>
</reference>
<comment type="caution">
    <text evidence="2">The sequence shown here is derived from an EMBL/GenBank/DDBJ whole genome shotgun (WGS) entry which is preliminary data.</text>
</comment>
<evidence type="ECO:0000313" key="4">
    <source>
        <dbReference type="Proteomes" id="UP001196379"/>
    </source>
</evidence>
<sequence length="176" mass="20556">MQKLIIIRGHSGSGKSTFAHQKIIEFKNTFSNAIIYHIENDKYMIKDGVYSWTKNAHLQAKQFAKKDIQQAFQQMRLNPIANILLVISNVGANRREIDEYLSLAETYKIDVEIYRMQNFFRNQHNVSLSIVCNMYLDILATPLPDETLVPVVKPMSPYIKQKLQRISYFRNIKESK</sequence>
<evidence type="ECO:0000313" key="1">
    <source>
        <dbReference type="EMBL" id="MBV6531889.1"/>
    </source>
</evidence>
<proteinExistence type="predicted"/>
<gene>
    <name evidence="1" type="ORF">HT657_07040</name>
    <name evidence="2" type="ORF">HT672_05215</name>
</gene>
<dbReference type="EMBL" id="JABULY010000003">
    <property type="protein sequence ID" value="MBV6531889.1"/>
    <property type="molecule type" value="Genomic_DNA"/>
</dbReference>
<dbReference type="Gene3D" id="3.40.50.300">
    <property type="entry name" value="P-loop containing nucleotide triphosphate hydrolases"/>
    <property type="match status" value="1"/>
</dbReference>
<protein>
    <submittedName>
        <fullName evidence="2">Uncharacterized protein</fullName>
    </submittedName>
</protein>
<evidence type="ECO:0000313" key="3">
    <source>
        <dbReference type="Proteomes" id="UP000732858"/>
    </source>
</evidence>
<dbReference type="EMBL" id="JABUMC010000009">
    <property type="protein sequence ID" value="MBV6546687.1"/>
    <property type="molecule type" value="Genomic_DNA"/>
</dbReference>
<evidence type="ECO:0000313" key="2">
    <source>
        <dbReference type="EMBL" id="MBV6546687.1"/>
    </source>
</evidence>
<dbReference type="OrthoDB" id="9805698at2"/>
<keyword evidence="4" id="KW-1185">Reference proteome</keyword>
<dbReference type="Proteomes" id="UP000732858">
    <property type="component" value="Unassembled WGS sequence"/>
</dbReference>
<dbReference type="GeneID" id="65549705"/>
<accession>A0A949WPK3</accession>